<feature type="transmembrane region" description="Helical" evidence="1">
    <location>
        <begin position="75"/>
        <end position="95"/>
    </location>
</feature>
<organism evidence="2 3">
    <name type="scientific">Lusitaniella coriacea LEGE 07157</name>
    <dbReference type="NCBI Taxonomy" id="945747"/>
    <lineage>
        <taxon>Bacteria</taxon>
        <taxon>Bacillati</taxon>
        <taxon>Cyanobacteriota</taxon>
        <taxon>Cyanophyceae</taxon>
        <taxon>Spirulinales</taxon>
        <taxon>Lusitaniellaceae</taxon>
        <taxon>Lusitaniella</taxon>
    </lineage>
</organism>
<feature type="transmembrane region" description="Helical" evidence="1">
    <location>
        <begin position="115"/>
        <end position="136"/>
    </location>
</feature>
<evidence type="ECO:0000313" key="3">
    <source>
        <dbReference type="Proteomes" id="UP000654482"/>
    </source>
</evidence>
<protein>
    <submittedName>
        <fullName evidence="2">Uncharacterized protein</fullName>
    </submittedName>
</protein>
<keyword evidence="1" id="KW-0812">Transmembrane</keyword>
<evidence type="ECO:0000313" key="2">
    <source>
        <dbReference type="EMBL" id="MBE9116424.1"/>
    </source>
</evidence>
<dbReference type="EMBL" id="JADEWZ010000014">
    <property type="protein sequence ID" value="MBE9116424.1"/>
    <property type="molecule type" value="Genomic_DNA"/>
</dbReference>
<name>A0A8J7DWF5_9CYAN</name>
<keyword evidence="3" id="KW-1185">Reference proteome</keyword>
<dbReference type="AlphaFoldDB" id="A0A8J7DWF5"/>
<keyword evidence="1" id="KW-1133">Transmembrane helix</keyword>
<dbReference type="Proteomes" id="UP000654482">
    <property type="component" value="Unassembled WGS sequence"/>
</dbReference>
<keyword evidence="1" id="KW-0472">Membrane</keyword>
<feature type="transmembrane region" description="Helical" evidence="1">
    <location>
        <begin position="33"/>
        <end position="54"/>
    </location>
</feature>
<reference evidence="2" key="1">
    <citation type="submission" date="2020-10" db="EMBL/GenBank/DDBJ databases">
        <authorList>
            <person name="Castelo-Branco R."/>
            <person name="Eusebio N."/>
            <person name="Adriana R."/>
            <person name="Vieira A."/>
            <person name="Brugerolle De Fraissinette N."/>
            <person name="Rezende De Castro R."/>
            <person name="Schneider M.P."/>
            <person name="Vasconcelos V."/>
            <person name="Leao P.N."/>
        </authorList>
    </citation>
    <scope>NUCLEOTIDE SEQUENCE</scope>
    <source>
        <strain evidence="2">LEGE 07157</strain>
    </source>
</reference>
<dbReference type="RefSeq" id="WP_194029518.1">
    <property type="nucleotide sequence ID" value="NZ_JADEWZ010000014.1"/>
</dbReference>
<evidence type="ECO:0000256" key="1">
    <source>
        <dbReference type="SAM" id="Phobius"/>
    </source>
</evidence>
<proteinExistence type="predicted"/>
<sequence>MFKILLIFVFMVGTIWDAITTYFGMVATLGGANATGVVQGMSLVGSLMILGLSFNTIRIWRGFRSNPDSGSEMDFILPWILRVFWGAGIVIGFFTSFNVNYGYIPRTNDAEGVGLFAGFIIIFITALATMSPMFLGRFWEEKKKQMKEEEKEREEQRKAKGLQ</sequence>
<gene>
    <name evidence="2" type="ORF">IQ249_10985</name>
</gene>
<comment type="caution">
    <text evidence="2">The sequence shown here is derived from an EMBL/GenBank/DDBJ whole genome shotgun (WGS) entry which is preliminary data.</text>
</comment>
<accession>A0A8J7DWF5</accession>